<organism evidence="2">
    <name type="scientific">Rhizophora mucronata</name>
    <name type="common">Asiatic mangrove</name>
    <dbReference type="NCBI Taxonomy" id="61149"/>
    <lineage>
        <taxon>Eukaryota</taxon>
        <taxon>Viridiplantae</taxon>
        <taxon>Streptophyta</taxon>
        <taxon>Embryophyta</taxon>
        <taxon>Tracheophyta</taxon>
        <taxon>Spermatophyta</taxon>
        <taxon>Magnoliopsida</taxon>
        <taxon>eudicotyledons</taxon>
        <taxon>Gunneridae</taxon>
        <taxon>Pentapetalae</taxon>
        <taxon>rosids</taxon>
        <taxon>fabids</taxon>
        <taxon>Malpighiales</taxon>
        <taxon>Rhizophoraceae</taxon>
        <taxon>Rhizophora</taxon>
    </lineage>
</organism>
<keyword evidence="1" id="KW-0812">Transmembrane</keyword>
<proteinExistence type="predicted"/>
<accession>A0A2P2INN7</accession>
<reference evidence="2" key="1">
    <citation type="submission" date="2018-02" db="EMBL/GenBank/DDBJ databases">
        <title>Rhizophora mucronata_Transcriptome.</title>
        <authorList>
            <person name="Meera S.P."/>
            <person name="Sreeshan A."/>
            <person name="Augustine A."/>
        </authorList>
    </citation>
    <scope>NUCLEOTIDE SEQUENCE</scope>
    <source>
        <tissue evidence="2">Leaf</tissue>
    </source>
</reference>
<dbReference type="AlphaFoldDB" id="A0A2P2INN7"/>
<feature type="transmembrane region" description="Helical" evidence="1">
    <location>
        <begin position="50"/>
        <end position="69"/>
    </location>
</feature>
<sequence length="75" mass="8504">MLEWGTTLYHGIKLDLCECNAEHLISVYHLEYMNGVVDGSSCSLRNNHDLYYIFACLLPICSGLKGSFLQNRGDF</sequence>
<dbReference type="EMBL" id="GGEC01002351">
    <property type="protein sequence ID" value="MBW82834.1"/>
    <property type="molecule type" value="Transcribed_RNA"/>
</dbReference>
<protein>
    <submittedName>
        <fullName evidence="2">Uncharacterized protein</fullName>
    </submittedName>
</protein>
<name>A0A2P2INN7_RHIMU</name>
<evidence type="ECO:0000313" key="2">
    <source>
        <dbReference type="EMBL" id="MBW82834.1"/>
    </source>
</evidence>
<keyword evidence="1" id="KW-1133">Transmembrane helix</keyword>
<keyword evidence="1" id="KW-0472">Membrane</keyword>
<evidence type="ECO:0000256" key="1">
    <source>
        <dbReference type="SAM" id="Phobius"/>
    </source>
</evidence>